<proteinExistence type="predicted"/>
<evidence type="ECO:0000313" key="2">
    <source>
        <dbReference type="Proteomes" id="UP000004200"/>
    </source>
</evidence>
<evidence type="ECO:0000313" key="1">
    <source>
        <dbReference type="EMBL" id="EGV30878.1"/>
    </source>
</evidence>
<dbReference type="AlphaFoldDB" id="G2E2G2"/>
<sequence>MLPSDAQQIHSVLETRVVEHDCQVAFQPFRHQHSGSHQ</sequence>
<organism evidence="1 2">
    <name type="scientific">Thiorhodococcus drewsii AZ1</name>
    <dbReference type="NCBI Taxonomy" id="765913"/>
    <lineage>
        <taxon>Bacteria</taxon>
        <taxon>Pseudomonadati</taxon>
        <taxon>Pseudomonadota</taxon>
        <taxon>Gammaproteobacteria</taxon>
        <taxon>Chromatiales</taxon>
        <taxon>Chromatiaceae</taxon>
        <taxon>Thiorhodococcus</taxon>
    </lineage>
</organism>
<keyword evidence="2" id="KW-1185">Reference proteome</keyword>
<accession>G2E2G2</accession>
<protein>
    <submittedName>
        <fullName evidence="1">Uncharacterized protein</fullName>
    </submittedName>
</protein>
<comment type="caution">
    <text evidence="1">The sequence shown here is derived from an EMBL/GenBank/DDBJ whole genome shotgun (WGS) entry which is preliminary data.</text>
</comment>
<reference evidence="1 2" key="1">
    <citation type="submission" date="2011-06" db="EMBL/GenBank/DDBJ databases">
        <title>The draft genome of Thiorhodococcus drewsii AZ1.</title>
        <authorList>
            <consortium name="US DOE Joint Genome Institute (JGI-PGF)"/>
            <person name="Lucas S."/>
            <person name="Han J."/>
            <person name="Lapidus A."/>
            <person name="Cheng J.-F."/>
            <person name="Goodwin L."/>
            <person name="Pitluck S."/>
            <person name="Peters L."/>
            <person name="Land M.L."/>
            <person name="Hauser L."/>
            <person name="Vogl K."/>
            <person name="Liu Z."/>
            <person name="Imhoff J."/>
            <person name="Thiel V."/>
            <person name="Frigaard N.-U."/>
            <person name="Bryant D.A."/>
            <person name="Woyke T.J."/>
        </authorList>
    </citation>
    <scope>NUCLEOTIDE SEQUENCE [LARGE SCALE GENOMIC DNA]</scope>
    <source>
        <strain evidence="1 2">AZ1</strain>
    </source>
</reference>
<dbReference type="EMBL" id="AFWT01000016">
    <property type="protein sequence ID" value="EGV30878.1"/>
    <property type="molecule type" value="Genomic_DNA"/>
</dbReference>
<gene>
    <name evidence="1" type="ORF">ThidrDRAFT_2510</name>
</gene>
<name>G2E2G2_9GAMM</name>
<dbReference type="Proteomes" id="UP000004200">
    <property type="component" value="Unassembled WGS sequence"/>
</dbReference>